<keyword evidence="1" id="KW-0732">Signal</keyword>
<dbReference type="OrthoDB" id="8141409at2"/>
<sequence length="98" mass="11079">MVKQRAARRVLLAAACTGFVVSSFLVLAPSAAQAWDYPYCIKGDYYQSGTGDCSFDTYQQCLATASGRRAYCDANPFYRFEEDDSGAYPDVHRRKRRR</sequence>
<accession>Q1QL41</accession>
<gene>
    <name evidence="2" type="ordered locus">Nham_2264</name>
</gene>
<dbReference type="eggNOG" id="ENOG50314K9">
    <property type="taxonomic scope" value="Bacteria"/>
</dbReference>
<reference evidence="2 3" key="1">
    <citation type="submission" date="2006-03" db="EMBL/GenBank/DDBJ databases">
        <title>Complete sequence of chromosome of Nitrobacter hamburgensis X14.</title>
        <authorList>
            <consortium name="US DOE Joint Genome Institute"/>
            <person name="Copeland A."/>
            <person name="Lucas S."/>
            <person name="Lapidus A."/>
            <person name="Barry K."/>
            <person name="Detter J.C."/>
            <person name="Glavina del Rio T."/>
            <person name="Hammon N."/>
            <person name="Israni S."/>
            <person name="Dalin E."/>
            <person name="Tice H."/>
            <person name="Pitluck S."/>
            <person name="Chain P."/>
            <person name="Malfatti S."/>
            <person name="Shin M."/>
            <person name="Vergez L."/>
            <person name="Schmutz J."/>
            <person name="Larimer F."/>
            <person name="Land M."/>
            <person name="Hauser L."/>
            <person name="Kyrpides N."/>
            <person name="Ivanova N."/>
            <person name="Ward B."/>
            <person name="Arp D."/>
            <person name="Klotz M."/>
            <person name="Stein L."/>
            <person name="O'Mullan G."/>
            <person name="Starkenburg S."/>
            <person name="Sayavedra L."/>
            <person name="Poret-Peterson A.T."/>
            <person name="Gentry M.E."/>
            <person name="Bruce D."/>
            <person name="Richardson P."/>
        </authorList>
    </citation>
    <scope>NUCLEOTIDE SEQUENCE [LARGE SCALE GENOMIC DNA]</scope>
    <source>
        <strain evidence="3">DSM 10229 / NCIMB 13809 / X14</strain>
    </source>
</reference>
<protein>
    <recommendedName>
        <fullName evidence="4">DUF3551 domain-containing protein</fullName>
    </recommendedName>
</protein>
<dbReference type="HOGENOM" id="CLU_171100_0_1_5"/>
<proteinExistence type="predicted"/>
<dbReference type="InterPro" id="IPR021937">
    <property type="entry name" value="DUF3551"/>
</dbReference>
<organism evidence="2 3">
    <name type="scientific">Nitrobacter hamburgensis (strain DSM 10229 / NCIMB 13809 / X14)</name>
    <dbReference type="NCBI Taxonomy" id="323097"/>
    <lineage>
        <taxon>Bacteria</taxon>
        <taxon>Pseudomonadati</taxon>
        <taxon>Pseudomonadota</taxon>
        <taxon>Alphaproteobacteria</taxon>
        <taxon>Hyphomicrobiales</taxon>
        <taxon>Nitrobacteraceae</taxon>
        <taxon>Nitrobacter</taxon>
    </lineage>
</organism>
<name>Q1QL41_NITHX</name>
<evidence type="ECO:0000313" key="3">
    <source>
        <dbReference type="Proteomes" id="UP000001953"/>
    </source>
</evidence>
<keyword evidence="3" id="KW-1185">Reference proteome</keyword>
<evidence type="ECO:0008006" key="4">
    <source>
        <dbReference type="Google" id="ProtNLM"/>
    </source>
</evidence>
<feature type="signal peptide" evidence="1">
    <location>
        <begin position="1"/>
        <end position="34"/>
    </location>
</feature>
<evidence type="ECO:0000313" key="2">
    <source>
        <dbReference type="EMBL" id="ABE63056.1"/>
    </source>
</evidence>
<evidence type="ECO:0000256" key="1">
    <source>
        <dbReference type="SAM" id="SignalP"/>
    </source>
</evidence>
<dbReference type="KEGG" id="nha:Nham_2264"/>
<dbReference type="Proteomes" id="UP000001953">
    <property type="component" value="Chromosome"/>
</dbReference>
<dbReference type="Pfam" id="PF12071">
    <property type="entry name" value="DUF3551"/>
    <property type="match status" value="1"/>
</dbReference>
<dbReference type="EMBL" id="CP000319">
    <property type="protein sequence ID" value="ABE63056.1"/>
    <property type="molecule type" value="Genomic_DNA"/>
</dbReference>
<dbReference type="AlphaFoldDB" id="Q1QL41"/>
<feature type="chain" id="PRO_5004196183" description="DUF3551 domain-containing protein" evidence="1">
    <location>
        <begin position="35"/>
        <end position="98"/>
    </location>
</feature>